<feature type="region of interest" description="Disordered" evidence="1">
    <location>
        <begin position="1"/>
        <end position="20"/>
    </location>
</feature>
<dbReference type="Proteomes" id="UP000183794">
    <property type="component" value="Unassembled WGS sequence"/>
</dbReference>
<organism evidence="2 3">
    <name type="scientific">Moritella viscosa</name>
    <dbReference type="NCBI Taxonomy" id="80854"/>
    <lineage>
        <taxon>Bacteria</taxon>
        <taxon>Pseudomonadati</taxon>
        <taxon>Pseudomonadota</taxon>
        <taxon>Gammaproteobacteria</taxon>
        <taxon>Alteromonadales</taxon>
        <taxon>Moritellaceae</taxon>
        <taxon>Moritella</taxon>
    </lineage>
</organism>
<protein>
    <submittedName>
        <fullName evidence="2">Uncharacterized protein</fullName>
    </submittedName>
</protein>
<gene>
    <name evidence="2" type="ORF">NVI5450_4370</name>
</gene>
<feature type="compositionally biased region" description="Basic and acidic residues" evidence="1">
    <location>
        <begin position="11"/>
        <end position="20"/>
    </location>
</feature>
<proteinExistence type="predicted"/>
<dbReference type="AlphaFoldDB" id="A0A1K9Z2A0"/>
<evidence type="ECO:0000313" key="3">
    <source>
        <dbReference type="Proteomes" id="UP000183794"/>
    </source>
</evidence>
<dbReference type="EMBL" id="FPLD01000129">
    <property type="protein sequence ID" value="SGZ16622.1"/>
    <property type="molecule type" value="Genomic_DNA"/>
</dbReference>
<evidence type="ECO:0000313" key="2">
    <source>
        <dbReference type="EMBL" id="SGZ16622.1"/>
    </source>
</evidence>
<reference evidence="2 3" key="1">
    <citation type="submission" date="2016-11" db="EMBL/GenBank/DDBJ databases">
        <authorList>
            <person name="Jaros S."/>
            <person name="Januszkiewicz K."/>
            <person name="Wedrychowicz H."/>
        </authorList>
    </citation>
    <scope>NUCLEOTIDE SEQUENCE [LARGE SCALE GENOMIC DNA]</scope>
    <source>
        <strain evidence="2">NVI 5450</strain>
    </source>
</reference>
<accession>A0A1K9Z2A0</accession>
<evidence type="ECO:0000256" key="1">
    <source>
        <dbReference type="SAM" id="MobiDB-lite"/>
    </source>
</evidence>
<sequence>MFDWNLHGGPYKREREPTSNMDTELKRKLMAMASIPSLPVKFTELKEMANV</sequence>
<name>A0A1K9Z2A0_9GAMM</name>